<feature type="domain" description="ZSWIM1/3 RNaseH-like" evidence="2">
    <location>
        <begin position="343"/>
        <end position="448"/>
    </location>
</feature>
<dbReference type="PANTHER" id="PTHR33977:SF1">
    <property type="entry name" value="ZINC ION BINDING PROTEIN"/>
    <property type="match status" value="1"/>
</dbReference>
<keyword evidence="4" id="KW-1185">Reference proteome</keyword>
<name>A0A9P6Q9X5_9FUNG</name>
<feature type="region of interest" description="Disordered" evidence="1">
    <location>
        <begin position="692"/>
        <end position="718"/>
    </location>
</feature>
<evidence type="ECO:0000313" key="3">
    <source>
        <dbReference type="EMBL" id="KAG0261407.1"/>
    </source>
</evidence>
<protein>
    <recommendedName>
        <fullName evidence="2">ZSWIM1/3 RNaseH-like domain-containing protein</fullName>
    </recommendedName>
</protein>
<dbReference type="OrthoDB" id="2397870at2759"/>
<feature type="region of interest" description="Disordered" evidence="1">
    <location>
        <begin position="641"/>
        <end position="666"/>
    </location>
</feature>
<evidence type="ECO:0000256" key="1">
    <source>
        <dbReference type="SAM" id="MobiDB-lite"/>
    </source>
</evidence>
<proteinExistence type="predicted"/>
<sequence>MSTELAVSSVEEAWRNSSFATSIQKFLDLQERALKTIPQGATETNDINDPDGYVKVSSGKHKITVKEHIRRIHTEAFNTSIWTVARDSLNADPDIKQSSEELGIESFRRIVETPQGDLEFDLLADRVDSWKERHAKDISSRFTHAKSDYTYTRRSKAGQVRVFYDCHHRGEKQVHKFRVPGGKTGKSRKRGESIKCGCPAKYSAVRKTMRSVAGPAVEVCHIVYNYRHNHTVGEREDVATLLKSEAIKARIRGLLNRSPDLQATMRRILLSYCDFFTLPHADAKSQDNLISYNDVYQLWYDICMDGAQKYPDEKVSAKMWMDDLTKENYFTCCTVYDGLYYAFSSKWQLEQLKAHGSTLYFDGLHRIARSNTSLYTILVRDGETENGIPVAFMVTKAMDLPLSQWLTYLKEKLLQEHQFNLNPTTIVTDQSFEEITTLKAAFPSAQVLFCPWQALKDWERSVPIYISTSSGIAQAERPGLIAKALTELIAIAYETSQLEAMAKVADFRQSWGTTCPELLEYLNDNYLIESTMLKWMLCIRPNALPSRSKADRHVVKTWHHQTKMGIFTYHRNQQSDWMIAFLDRIVIPYYQHRATYVENMESEEKNPVPNTTSAEDDRTVSTEDVAAAAAAAAAAVAATTAVSAHEPSSTSSPAEPHHLPAPLPPQVDTSALIQAAVQEAVAMNSAAMASRQAAMASLPEEPASNSTTDPSENMSSEDRIGRLMTSIIELCGRRDINVLESAVASSTATPCSQPGETGETEAVISAAPTSSTIPTEHQEDETPSEPVSVSNDDHDVNSNQEGDSEASDGASGANGSGDGGASTESDSVGFYANRLAELYTSRNVSNDFPQRKEVEQALKRCYELCAKYLAMDSSAGDPKAKRPRQQE</sequence>
<feature type="region of interest" description="Disordered" evidence="1">
    <location>
        <begin position="769"/>
        <end position="826"/>
    </location>
</feature>
<organism evidence="3 4">
    <name type="scientific">Actinomortierella ambigua</name>
    <dbReference type="NCBI Taxonomy" id="1343610"/>
    <lineage>
        <taxon>Eukaryota</taxon>
        <taxon>Fungi</taxon>
        <taxon>Fungi incertae sedis</taxon>
        <taxon>Mucoromycota</taxon>
        <taxon>Mortierellomycotina</taxon>
        <taxon>Mortierellomycetes</taxon>
        <taxon>Mortierellales</taxon>
        <taxon>Mortierellaceae</taxon>
        <taxon>Actinomortierella</taxon>
    </lineage>
</organism>
<dbReference type="EMBL" id="JAAAJB010000217">
    <property type="protein sequence ID" value="KAG0261407.1"/>
    <property type="molecule type" value="Genomic_DNA"/>
</dbReference>
<accession>A0A9P6Q9X5</accession>
<comment type="caution">
    <text evidence="3">The sequence shown here is derived from an EMBL/GenBank/DDBJ whole genome shotgun (WGS) entry which is preliminary data.</text>
</comment>
<reference evidence="3" key="1">
    <citation type="journal article" date="2020" name="Fungal Divers.">
        <title>Resolving the Mortierellaceae phylogeny through synthesis of multi-gene phylogenetics and phylogenomics.</title>
        <authorList>
            <person name="Vandepol N."/>
            <person name="Liber J."/>
            <person name="Desiro A."/>
            <person name="Na H."/>
            <person name="Kennedy M."/>
            <person name="Barry K."/>
            <person name="Grigoriev I.V."/>
            <person name="Miller A.N."/>
            <person name="O'Donnell K."/>
            <person name="Stajich J.E."/>
            <person name="Bonito G."/>
        </authorList>
    </citation>
    <scope>NUCLEOTIDE SEQUENCE</scope>
    <source>
        <strain evidence="3">BC1065</strain>
    </source>
</reference>
<dbReference type="InterPro" id="IPR048324">
    <property type="entry name" value="ZSWIM1-3_RNaseH-like"/>
</dbReference>
<feature type="compositionally biased region" description="Polar residues" evidence="1">
    <location>
        <begin position="703"/>
        <end position="714"/>
    </location>
</feature>
<evidence type="ECO:0000259" key="2">
    <source>
        <dbReference type="Pfam" id="PF21056"/>
    </source>
</evidence>
<dbReference type="Proteomes" id="UP000807716">
    <property type="component" value="Unassembled WGS sequence"/>
</dbReference>
<gene>
    <name evidence="3" type="ORF">DFQ27_002964</name>
</gene>
<dbReference type="Pfam" id="PF21056">
    <property type="entry name" value="ZSWIM1-3_RNaseH-like"/>
    <property type="match status" value="1"/>
</dbReference>
<dbReference type="AlphaFoldDB" id="A0A9P6Q9X5"/>
<evidence type="ECO:0000313" key="4">
    <source>
        <dbReference type="Proteomes" id="UP000807716"/>
    </source>
</evidence>
<dbReference type="PANTHER" id="PTHR33977">
    <property type="entry name" value="ZINC ION BINDING PROTEIN"/>
    <property type="match status" value="1"/>
</dbReference>